<gene>
    <name evidence="1" type="ORF">LCGC14_0683520</name>
</gene>
<evidence type="ECO:0000313" key="1">
    <source>
        <dbReference type="EMBL" id="KKN45366.1"/>
    </source>
</evidence>
<accession>A0A0F9T8S8</accession>
<name>A0A0F9T8S8_9ZZZZ</name>
<dbReference type="EMBL" id="LAZR01001393">
    <property type="protein sequence ID" value="KKN45366.1"/>
    <property type="molecule type" value="Genomic_DNA"/>
</dbReference>
<reference evidence="1" key="1">
    <citation type="journal article" date="2015" name="Nature">
        <title>Complex archaea that bridge the gap between prokaryotes and eukaryotes.</title>
        <authorList>
            <person name="Spang A."/>
            <person name="Saw J.H."/>
            <person name="Jorgensen S.L."/>
            <person name="Zaremba-Niedzwiedzka K."/>
            <person name="Martijn J."/>
            <person name="Lind A.E."/>
            <person name="van Eijk R."/>
            <person name="Schleper C."/>
            <person name="Guy L."/>
            <person name="Ettema T.J."/>
        </authorList>
    </citation>
    <scope>NUCLEOTIDE SEQUENCE</scope>
</reference>
<organism evidence="1">
    <name type="scientific">marine sediment metagenome</name>
    <dbReference type="NCBI Taxonomy" id="412755"/>
    <lineage>
        <taxon>unclassified sequences</taxon>
        <taxon>metagenomes</taxon>
        <taxon>ecological metagenomes</taxon>
    </lineage>
</organism>
<comment type="caution">
    <text evidence="1">The sequence shown here is derived from an EMBL/GenBank/DDBJ whole genome shotgun (WGS) entry which is preliminary data.</text>
</comment>
<proteinExistence type="predicted"/>
<protein>
    <submittedName>
        <fullName evidence="1">Uncharacterized protein</fullName>
    </submittedName>
</protein>
<sequence length="99" mass="11286">MNILAKVLGKETSELQGLIGLLKHKEDLTKKRDSLLAEHDAYILLCKITEPESVPILEACKDLVGKRLNLMEEDCKLLRDLILLQEQLDSYYDAMEESV</sequence>
<dbReference type="AlphaFoldDB" id="A0A0F9T8S8"/>